<dbReference type="EMBL" id="QWIO01001856">
    <property type="protein sequence ID" value="RMY65480.1"/>
    <property type="molecule type" value="Genomic_DNA"/>
</dbReference>
<sequence length="128" mass="14393">MDVARAVSHRHAARRAYASAATSHPTPPPTHQQPSNPASQPAPIASNTQPMLHMQQPPLRQPSARERQAKNWPPSDAGVKYILLGSIIGMPALCWFCYEDRRKHMDELRHAQLKEVQDRYRRQGGTAI</sequence>
<feature type="region of interest" description="Disordered" evidence="1">
    <location>
        <begin position="1"/>
        <end position="76"/>
    </location>
</feature>
<evidence type="ECO:0000256" key="1">
    <source>
        <dbReference type="SAM" id="MobiDB-lite"/>
    </source>
</evidence>
<gene>
    <name evidence="2" type="ORF">D0864_12084</name>
</gene>
<proteinExistence type="predicted"/>
<reference evidence="2 3" key="1">
    <citation type="journal article" date="2018" name="BMC Genomics">
        <title>Genomic evidence for intraspecific hybridization in a clonal and extremely halotolerant yeast.</title>
        <authorList>
            <person name="Gostincar C."/>
            <person name="Stajich J.E."/>
            <person name="Zupancic J."/>
            <person name="Zalar P."/>
            <person name="Gunde-Cimerman N."/>
        </authorList>
    </citation>
    <scope>NUCLEOTIDE SEQUENCE [LARGE SCALE GENOMIC DNA]</scope>
    <source>
        <strain evidence="2 3">EXF-10513</strain>
    </source>
</reference>
<feature type="compositionally biased region" description="Low complexity" evidence="1">
    <location>
        <begin position="15"/>
        <end position="24"/>
    </location>
</feature>
<comment type="caution">
    <text evidence="2">The sequence shown here is derived from an EMBL/GenBank/DDBJ whole genome shotgun (WGS) entry which is preliminary data.</text>
</comment>
<evidence type="ECO:0000313" key="3">
    <source>
        <dbReference type="Proteomes" id="UP000269539"/>
    </source>
</evidence>
<dbReference type="AlphaFoldDB" id="A0A3M7DMT9"/>
<name>A0A3M7DMT9_HORWE</name>
<accession>A0A3M7DMT9</accession>
<organism evidence="2 3">
    <name type="scientific">Hortaea werneckii</name>
    <name type="common">Black yeast</name>
    <name type="synonym">Cladosporium werneckii</name>
    <dbReference type="NCBI Taxonomy" id="91943"/>
    <lineage>
        <taxon>Eukaryota</taxon>
        <taxon>Fungi</taxon>
        <taxon>Dikarya</taxon>
        <taxon>Ascomycota</taxon>
        <taxon>Pezizomycotina</taxon>
        <taxon>Dothideomycetes</taxon>
        <taxon>Dothideomycetidae</taxon>
        <taxon>Mycosphaerellales</taxon>
        <taxon>Teratosphaeriaceae</taxon>
        <taxon>Hortaea</taxon>
    </lineage>
</organism>
<protein>
    <submittedName>
        <fullName evidence="2">Uncharacterized protein</fullName>
    </submittedName>
</protein>
<evidence type="ECO:0000313" key="2">
    <source>
        <dbReference type="EMBL" id="RMY65480.1"/>
    </source>
</evidence>
<feature type="compositionally biased region" description="Low complexity" evidence="1">
    <location>
        <begin position="32"/>
        <end position="47"/>
    </location>
</feature>
<dbReference type="Proteomes" id="UP000269539">
    <property type="component" value="Unassembled WGS sequence"/>
</dbReference>